<name>A0A7W3PBZ5_9ACTN</name>
<dbReference type="InterPro" id="IPR050595">
    <property type="entry name" value="Bact_response_regulator"/>
</dbReference>
<dbReference type="InterPro" id="IPR001789">
    <property type="entry name" value="Sig_transdc_resp-reg_receiver"/>
</dbReference>
<feature type="modified residue" description="4-aspartylphosphate" evidence="2">
    <location>
        <position position="52"/>
    </location>
</feature>
<reference evidence="4 5" key="1">
    <citation type="submission" date="2020-07" db="EMBL/GenBank/DDBJ databases">
        <title>Sequencing the genomes of 1000 actinobacteria strains.</title>
        <authorList>
            <person name="Klenk H.-P."/>
        </authorList>
    </citation>
    <scope>NUCLEOTIDE SEQUENCE [LARGE SCALE GENOMIC DNA]</scope>
    <source>
        <strain evidence="4 5">DSM 21349</strain>
    </source>
</reference>
<evidence type="ECO:0000313" key="4">
    <source>
        <dbReference type="EMBL" id="MBA8805964.1"/>
    </source>
</evidence>
<evidence type="ECO:0000256" key="2">
    <source>
        <dbReference type="PROSITE-ProRule" id="PRU00169"/>
    </source>
</evidence>
<dbReference type="Proteomes" id="UP000580910">
    <property type="component" value="Unassembled WGS sequence"/>
</dbReference>
<dbReference type="EMBL" id="JACGXA010000003">
    <property type="protein sequence ID" value="MBA8805964.1"/>
    <property type="molecule type" value="Genomic_DNA"/>
</dbReference>
<evidence type="ECO:0000259" key="3">
    <source>
        <dbReference type="PROSITE" id="PS50110"/>
    </source>
</evidence>
<dbReference type="SMART" id="SM00448">
    <property type="entry name" value="REC"/>
    <property type="match status" value="1"/>
</dbReference>
<evidence type="ECO:0000313" key="5">
    <source>
        <dbReference type="Proteomes" id="UP000580910"/>
    </source>
</evidence>
<feature type="domain" description="Response regulatory" evidence="3">
    <location>
        <begin position="3"/>
        <end position="119"/>
    </location>
</feature>
<dbReference type="InterPro" id="IPR011006">
    <property type="entry name" value="CheY-like_superfamily"/>
</dbReference>
<dbReference type="SUPFAM" id="SSF52172">
    <property type="entry name" value="CheY-like"/>
    <property type="match status" value="1"/>
</dbReference>
<keyword evidence="1 2" id="KW-0597">Phosphoprotein</keyword>
<accession>A0A7W3PBZ5</accession>
<comment type="caution">
    <text evidence="4">The sequence shown here is derived from an EMBL/GenBank/DDBJ whole genome shotgun (WGS) entry which is preliminary data.</text>
</comment>
<dbReference type="GO" id="GO:0003677">
    <property type="term" value="F:DNA binding"/>
    <property type="evidence" value="ECO:0007669"/>
    <property type="project" value="UniProtKB-KW"/>
</dbReference>
<dbReference type="RefSeq" id="WP_220481951.1">
    <property type="nucleotide sequence ID" value="NZ_JACGXA010000003.1"/>
</dbReference>
<keyword evidence="4" id="KW-0238">DNA-binding</keyword>
<proteinExistence type="predicted"/>
<dbReference type="Pfam" id="PF00072">
    <property type="entry name" value="Response_reg"/>
    <property type="match status" value="1"/>
</dbReference>
<dbReference type="Gene3D" id="3.40.50.2300">
    <property type="match status" value="1"/>
</dbReference>
<dbReference type="AlphaFoldDB" id="A0A7W3PBZ5"/>
<dbReference type="PANTHER" id="PTHR44591:SF3">
    <property type="entry name" value="RESPONSE REGULATORY DOMAIN-CONTAINING PROTEIN"/>
    <property type="match status" value="1"/>
</dbReference>
<dbReference type="PROSITE" id="PS50110">
    <property type="entry name" value="RESPONSE_REGULATORY"/>
    <property type="match status" value="1"/>
</dbReference>
<organism evidence="4 5">
    <name type="scientific">Nocardioides ginsengisegetis</name>
    <dbReference type="NCBI Taxonomy" id="661491"/>
    <lineage>
        <taxon>Bacteria</taxon>
        <taxon>Bacillati</taxon>
        <taxon>Actinomycetota</taxon>
        <taxon>Actinomycetes</taxon>
        <taxon>Propionibacteriales</taxon>
        <taxon>Nocardioidaceae</taxon>
        <taxon>Nocardioides</taxon>
    </lineage>
</organism>
<keyword evidence="5" id="KW-1185">Reference proteome</keyword>
<gene>
    <name evidence="4" type="ORF">FB382_004309</name>
</gene>
<dbReference type="CDD" id="cd17574">
    <property type="entry name" value="REC_OmpR"/>
    <property type="match status" value="1"/>
</dbReference>
<protein>
    <submittedName>
        <fullName evidence="4">DNA-binding response OmpR family regulator</fullName>
    </submittedName>
</protein>
<evidence type="ECO:0000256" key="1">
    <source>
        <dbReference type="ARBA" id="ARBA00022553"/>
    </source>
</evidence>
<dbReference type="GO" id="GO:0000160">
    <property type="term" value="P:phosphorelay signal transduction system"/>
    <property type="evidence" value="ECO:0007669"/>
    <property type="project" value="InterPro"/>
</dbReference>
<sequence>MALIVAADDDPDLLMLVRMRLAALGHEVLEAHDGAEALELCRSRRPDLAVLDITMPRLTGLEVLRTIRATPEMHTMPVILLTALASDDAVAEGIRAGASAYMTKPFRLLDLGNRVAELVGD</sequence>
<dbReference type="PANTHER" id="PTHR44591">
    <property type="entry name" value="STRESS RESPONSE REGULATOR PROTEIN 1"/>
    <property type="match status" value="1"/>
</dbReference>